<gene>
    <name evidence="3" type="ORF">HMPREF0045_00885</name>
</gene>
<dbReference type="AlphaFoldDB" id="G9PF61"/>
<evidence type="ECO:0000256" key="1">
    <source>
        <dbReference type="SAM" id="MobiDB-lite"/>
    </source>
</evidence>
<evidence type="ECO:0000313" key="4">
    <source>
        <dbReference type="Proteomes" id="UP000003822"/>
    </source>
</evidence>
<name>G9PF61_9ACTO</name>
<proteinExistence type="predicted"/>
<feature type="signal peptide" evidence="2">
    <location>
        <begin position="1"/>
        <end position="27"/>
    </location>
</feature>
<dbReference type="HOGENOM" id="CLU_076819_0_0_11"/>
<comment type="caution">
    <text evidence="3">The sequence shown here is derived from an EMBL/GenBank/DDBJ whole genome shotgun (WGS) entry which is preliminary data.</text>
</comment>
<keyword evidence="2" id="KW-0732">Signal</keyword>
<dbReference type="eggNOG" id="ENOG5031HU9">
    <property type="taxonomic scope" value="Bacteria"/>
</dbReference>
<dbReference type="EMBL" id="ACRN01000004">
    <property type="protein sequence ID" value="EHM88672.1"/>
    <property type="molecule type" value="Genomic_DNA"/>
</dbReference>
<protein>
    <submittedName>
        <fullName evidence="3">Uncharacterized protein</fullName>
    </submittedName>
</protein>
<organism evidence="3 4">
    <name type="scientific">Actinomyces graevenitzii C83</name>
    <dbReference type="NCBI Taxonomy" id="435830"/>
    <lineage>
        <taxon>Bacteria</taxon>
        <taxon>Bacillati</taxon>
        <taxon>Actinomycetota</taxon>
        <taxon>Actinomycetes</taxon>
        <taxon>Actinomycetales</taxon>
        <taxon>Actinomycetaceae</taxon>
        <taxon>Actinomyces</taxon>
    </lineage>
</organism>
<evidence type="ECO:0000313" key="3">
    <source>
        <dbReference type="EMBL" id="EHM88672.1"/>
    </source>
</evidence>
<reference evidence="3 4" key="1">
    <citation type="submission" date="2011-10" db="EMBL/GenBank/DDBJ databases">
        <title>The Genome Sequence of Actinomyces graevenitzii C83.</title>
        <authorList>
            <consortium name="The Broad Institute Genome Sequencing Platform"/>
            <consortium name="The Broad Institute Genome Sequencing Center for Infectious Disease"/>
            <person name="Earl A."/>
            <person name="Ward D."/>
            <person name="Feldgarden M."/>
            <person name="Gevers D."/>
            <person name="Sibley C.D."/>
            <person name="Field T.R."/>
            <person name="Grinwis M."/>
            <person name="Eshaghurshan C.S."/>
            <person name="Surette M.G."/>
            <person name="Young S.K."/>
            <person name="Zeng Q."/>
            <person name="Gargeya S."/>
            <person name="Fitzgerald M."/>
            <person name="Haas B."/>
            <person name="Abouelleil A."/>
            <person name="Alvarado L."/>
            <person name="Arachchi H.M."/>
            <person name="Berlin A."/>
            <person name="Brown A."/>
            <person name="Chapman S.B."/>
            <person name="Chen Z."/>
            <person name="Dunbar C."/>
            <person name="Freedman E."/>
            <person name="Gearin G."/>
            <person name="Goldberg J."/>
            <person name="Griggs A."/>
            <person name="Gujja S."/>
            <person name="Heiman D."/>
            <person name="Howarth C."/>
            <person name="Larson L."/>
            <person name="Lui A."/>
            <person name="MacDonald P.J.P."/>
            <person name="Montmayeur A."/>
            <person name="Murphy C."/>
            <person name="Neiman D."/>
            <person name="Pearson M."/>
            <person name="Priest M."/>
            <person name="Roberts A."/>
            <person name="Saif S."/>
            <person name="Shea T."/>
            <person name="Shenoy N."/>
            <person name="Sisk P."/>
            <person name="Stolte C."/>
            <person name="Sykes S."/>
            <person name="Wortman J."/>
            <person name="Nusbaum C."/>
            <person name="Birren B."/>
        </authorList>
    </citation>
    <scope>NUCLEOTIDE SEQUENCE [LARGE SCALE GENOMIC DNA]</scope>
    <source>
        <strain evidence="3 4">C83</strain>
    </source>
</reference>
<keyword evidence="4" id="KW-1185">Reference proteome</keyword>
<dbReference type="OrthoDB" id="3261128at2"/>
<sequence length="314" mass="34936">MYLHSRMRGFLPAAIALLLCVSGCADDAPNNKEVSAQEVSQISAPADGTMSKDGLVKKDSTKGALPADPYRLPDDRLQTYAENLYIANCMKQSGYEYPVQTYDWNDPATPLESPSGYNGRFTVAKAQAYGYHRAPSKHREEWLKVVEQKNQLLKDPAADKTFMACSEKLRSSGVFKASDKLEGDVAPYVNDVSKLPKVRAAAQRWRKCMAPQGIADLPEEPQMAQSVATKFGLGQPDADDTATDTNVSAEEIKLAVADAKCREQSGYEQLVYDLQWVGQEQILARDPNYWQARLKLVRQATNEYKTYINTHRNG</sequence>
<dbReference type="Proteomes" id="UP000003822">
    <property type="component" value="Unassembled WGS sequence"/>
</dbReference>
<feature type="chain" id="PRO_5003525213" evidence="2">
    <location>
        <begin position="28"/>
        <end position="314"/>
    </location>
</feature>
<dbReference type="PATRIC" id="fig|435830.3.peg.857"/>
<dbReference type="STRING" id="435830.HMPREF0045_00885"/>
<evidence type="ECO:0000256" key="2">
    <source>
        <dbReference type="SAM" id="SignalP"/>
    </source>
</evidence>
<feature type="region of interest" description="Disordered" evidence="1">
    <location>
        <begin position="46"/>
        <end position="69"/>
    </location>
</feature>
<accession>G9PF61</accession>